<keyword evidence="1" id="KW-0472">Membrane</keyword>
<gene>
    <name evidence="2" type="ORF">ECVG_04778</name>
</gene>
<keyword evidence="1" id="KW-0812">Transmembrane</keyword>
<protein>
    <submittedName>
        <fullName evidence="2">Putative conjugative transfer protein</fullName>
    </submittedName>
</protein>
<evidence type="ECO:0000313" key="3">
    <source>
        <dbReference type="Proteomes" id="UP000193045"/>
    </source>
</evidence>
<dbReference type="EMBL" id="ADJB01000057">
    <property type="protein sequence ID" value="OSL09585.1"/>
    <property type="molecule type" value="Genomic_DNA"/>
</dbReference>
<organism evidence="2 3">
    <name type="scientific">Escherichia coli H386</name>
    <dbReference type="NCBI Taxonomy" id="656397"/>
    <lineage>
        <taxon>Bacteria</taxon>
        <taxon>Pseudomonadati</taxon>
        <taxon>Pseudomonadota</taxon>
        <taxon>Gammaproteobacteria</taxon>
        <taxon>Enterobacterales</taxon>
        <taxon>Enterobacteriaceae</taxon>
        <taxon>Escherichia</taxon>
    </lineage>
</organism>
<dbReference type="AlphaFoldDB" id="A0A1X3JH08"/>
<evidence type="ECO:0000313" key="2">
    <source>
        <dbReference type="EMBL" id="OSL09585.1"/>
    </source>
</evidence>
<comment type="caution">
    <text evidence="2">The sequence shown here is derived from an EMBL/GenBank/DDBJ whole genome shotgun (WGS) entry which is preliminary data.</text>
</comment>
<keyword evidence="1" id="KW-1133">Transmembrane helix</keyword>
<proteinExistence type="predicted"/>
<dbReference type="RefSeq" id="WP_016234215.1">
    <property type="nucleotide sequence ID" value="NZ_ADJB01000057.1"/>
</dbReference>
<accession>A0A1X3JH08</accession>
<sequence>MKHKNFIPKWYDSTLESIPHQDVNTIHSIIDEHHKLWNIQRLIRLVILLIITAFGLFSAFLNRENIFYIFTVGFSLGLILYIIAAIDSICHFLPNPLSDHVIIDRETIQFLIVLTSHYPDVQQELFNRLLSGKKLTIHDEREIIDICSRRSATYHLTRSNIPK</sequence>
<feature type="transmembrane region" description="Helical" evidence="1">
    <location>
        <begin position="42"/>
        <end position="60"/>
    </location>
</feature>
<reference evidence="2 3" key="1">
    <citation type="submission" date="2010-04" db="EMBL/GenBank/DDBJ databases">
        <title>The Genome Sequence of Escherichia coli H386.</title>
        <authorList>
            <consortium name="The Broad Institute Genome Sequencing Platform"/>
            <consortium name="The Broad Institute Genome Sequencing Center for Infectious Disease"/>
            <person name="Feldgarden M."/>
            <person name="Gordon D.M."/>
            <person name="Johnson J.R."/>
            <person name="Johnston B.D."/>
            <person name="Young S."/>
            <person name="Zeng Q."/>
            <person name="Koehrsen M."/>
            <person name="Alvarado L."/>
            <person name="Berlin A.M."/>
            <person name="Borenstein D."/>
            <person name="Chapman S.B."/>
            <person name="Chen Z."/>
            <person name="Engels R."/>
            <person name="Freedman E."/>
            <person name="Gellesch M."/>
            <person name="Goldberg J."/>
            <person name="Griggs A."/>
            <person name="Gujja S."/>
            <person name="Heilman E.R."/>
            <person name="Heiman D.I."/>
            <person name="Hepburn T.A."/>
            <person name="Howarth C."/>
            <person name="Jen D."/>
            <person name="Larson L."/>
            <person name="Mehta T."/>
            <person name="Park D."/>
            <person name="Pearson M."/>
            <person name="Richards J."/>
            <person name="Roberts A."/>
            <person name="Saif S."/>
            <person name="Shea T.D."/>
            <person name="Shenoy N."/>
            <person name="Sisk P."/>
            <person name="Stolte C."/>
            <person name="Sykes S.N."/>
            <person name="Walk T."/>
            <person name="White J."/>
            <person name="Yandava C."/>
            <person name="Haas B."/>
            <person name="Henn M.R."/>
            <person name="Nusbaum C."/>
            <person name="Birren B."/>
        </authorList>
    </citation>
    <scope>NUCLEOTIDE SEQUENCE [LARGE SCALE GENOMIC DNA]</scope>
    <source>
        <strain evidence="2 3">H386</strain>
    </source>
</reference>
<evidence type="ECO:0000256" key="1">
    <source>
        <dbReference type="SAM" id="Phobius"/>
    </source>
</evidence>
<dbReference type="Proteomes" id="UP000193045">
    <property type="component" value="Unassembled WGS sequence"/>
</dbReference>
<feature type="transmembrane region" description="Helical" evidence="1">
    <location>
        <begin position="66"/>
        <end position="86"/>
    </location>
</feature>
<name>A0A1X3JH08_ECOLX</name>